<gene>
    <name evidence="2" type="ORF">WN55_08479</name>
</gene>
<evidence type="ECO:0000313" key="2">
    <source>
        <dbReference type="EMBL" id="KZC07097.1"/>
    </source>
</evidence>
<dbReference type="AlphaFoldDB" id="A0A154P5D5"/>
<feature type="compositionally biased region" description="Low complexity" evidence="1">
    <location>
        <begin position="39"/>
        <end position="59"/>
    </location>
</feature>
<sequence length="267" mass="29867">MALTIALPLSGLEAEHFCAMGTRILYEQGLRTLTGCGPISPSTGSESSGVSSLVPSIESTTPEQTPASSRPDTPAEEAPKKQDKSNPPFRIYYKERDILNLGANIREPFWQMRIPMMPRYDFKSFMENRSVYYRLGEYGLTEEYPTDLSGEQSPPRDKAVKLAKVITRLNREVDKDCIHGWPTSTGISLLSIPLYKMDTNVEEPKSLRPAIGHKHSTHFQTELPYQRFDGINLLVVFVQIGDTSLAGALERGIKGTFDRVQRRTTVA</sequence>
<accession>A0A154P5D5</accession>
<protein>
    <submittedName>
        <fullName evidence="2">Uncharacterized protein</fullName>
    </submittedName>
</protein>
<keyword evidence="3" id="KW-1185">Reference proteome</keyword>
<name>A0A154P5D5_DUFNO</name>
<feature type="region of interest" description="Disordered" evidence="1">
    <location>
        <begin position="37"/>
        <end position="87"/>
    </location>
</feature>
<feature type="compositionally biased region" description="Polar residues" evidence="1">
    <location>
        <begin position="60"/>
        <end position="71"/>
    </location>
</feature>
<evidence type="ECO:0000256" key="1">
    <source>
        <dbReference type="SAM" id="MobiDB-lite"/>
    </source>
</evidence>
<dbReference type="OrthoDB" id="6819088at2759"/>
<dbReference type="Proteomes" id="UP000076502">
    <property type="component" value="Unassembled WGS sequence"/>
</dbReference>
<proteinExistence type="predicted"/>
<organism evidence="2 3">
    <name type="scientific">Dufourea novaeangliae</name>
    <name type="common">Sweat bee</name>
    <dbReference type="NCBI Taxonomy" id="178035"/>
    <lineage>
        <taxon>Eukaryota</taxon>
        <taxon>Metazoa</taxon>
        <taxon>Ecdysozoa</taxon>
        <taxon>Arthropoda</taxon>
        <taxon>Hexapoda</taxon>
        <taxon>Insecta</taxon>
        <taxon>Pterygota</taxon>
        <taxon>Neoptera</taxon>
        <taxon>Endopterygota</taxon>
        <taxon>Hymenoptera</taxon>
        <taxon>Apocrita</taxon>
        <taxon>Aculeata</taxon>
        <taxon>Apoidea</taxon>
        <taxon>Anthophila</taxon>
        <taxon>Halictidae</taxon>
        <taxon>Rophitinae</taxon>
        <taxon>Dufourea</taxon>
    </lineage>
</organism>
<evidence type="ECO:0000313" key="3">
    <source>
        <dbReference type="Proteomes" id="UP000076502"/>
    </source>
</evidence>
<reference evidence="2 3" key="1">
    <citation type="submission" date="2015-07" db="EMBL/GenBank/DDBJ databases">
        <title>The genome of Dufourea novaeangliae.</title>
        <authorList>
            <person name="Pan H."/>
            <person name="Kapheim K."/>
        </authorList>
    </citation>
    <scope>NUCLEOTIDE SEQUENCE [LARGE SCALE GENOMIC DNA]</scope>
    <source>
        <strain evidence="2">0120121106</strain>
        <tissue evidence="2">Whole body</tissue>
    </source>
</reference>
<dbReference type="EMBL" id="KQ434822">
    <property type="protein sequence ID" value="KZC07097.1"/>
    <property type="molecule type" value="Genomic_DNA"/>
</dbReference>